<feature type="transmembrane region" description="Helical" evidence="1">
    <location>
        <begin position="12"/>
        <end position="30"/>
    </location>
</feature>
<name>A0A6C0C2G2_9ZZZZ</name>
<keyword evidence="1" id="KW-1133">Transmembrane helix</keyword>
<evidence type="ECO:0000313" key="2">
    <source>
        <dbReference type="EMBL" id="QHS98590.1"/>
    </source>
</evidence>
<dbReference type="EMBL" id="MN739319">
    <property type="protein sequence ID" value="QHS98590.1"/>
    <property type="molecule type" value="Genomic_DNA"/>
</dbReference>
<protein>
    <submittedName>
        <fullName evidence="2">Uncharacterized protein</fullName>
    </submittedName>
</protein>
<keyword evidence="1" id="KW-0812">Transmembrane</keyword>
<proteinExistence type="predicted"/>
<evidence type="ECO:0000256" key="1">
    <source>
        <dbReference type="SAM" id="Phobius"/>
    </source>
</evidence>
<reference evidence="2" key="1">
    <citation type="journal article" date="2020" name="Nature">
        <title>Giant virus diversity and host interactions through global metagenomics.</title>
        <authorList>
            <person name="Schulz F."/>
            <person name="Roux S."/>
            <person name="Paez-Espino D."/>
            <person name="Jungbluth S."/>
            <person name="Walsh D.A."/>
            <person name="Denef V.J."/>
            <person name="McMahon K.D."/>
            <person name="Konstantinidis K.T."/>
            <person name="Eloe-Fadrosh E.A."/>
            <person name="Kyrpides N.C."/>
            <person name="Woyke T."/>
        </authorList>
    </citation>
    <scope>NUCLEOTIDE SEQUENCE</scope>
    <source>
        <strain evidence="2">GVMAG-M-3300020185-18</strain>
    </source>
</reference>
<dbReference type="AlphaFoldDB" id="A0A6C0C2G2"/>
<accession>A0A6C0C2G2</accession>
<sequence length="117" mass="13782">MKESKCGNCIIYSYLSYLSCFCCMIFYDLAKDCYKKWKNSASTRGFNNYDILPKTEEHIDIIETEQDTNTMENYIDFRHQEESTIMNLNESTATILKNWTIRPNISESITPHQNEPI</sequence>
<organism evidence="2">
    <name type="scientific">viral metagenome</name>
    <dbReference type="NCBI Taxonomy" id="1070528"/>
    <lineage>
        <taxon>unclassified sequences</taxon>
        <taxon>metagenomes</taxon>
        <taxon>organismal metagenomes</taxon>
    </lineage>
</organism>
<keyword evidence="1" id="KW-0472">Membrane</keyword>